<evidence type="ECO:0000256" key="2">
    <source>
        <dbReference type="ARBA" id="ARBA00023315"/>
    </source>
</evidence>
<dbReference type="InterPro" id="IPR050832">
    <property type="entry name" value="Bact_Acetyltransf"/>
</dbReference>
<keyword evidence="2" id="KW-0012">Acyltransferase</keyword>
<dbReference type="Pfam" id="PF00583">
    <property type="entry name" value="Acetyltransf_1"/>
    <property type="match status" value="1"/>
</dbReference>
<evidence type="ECO:0000256" key="1">
    <source>
        <dbReference type="ARBA" id="ARBA00022679"/>
    </source>
</evidence>
<feature type="domain" description="N-acetyltransferase" evidence="3">
    <location>
        <begin position="2"/>
        <end position="159"/>
    </location>
</feature>
<proteinExistence type="predicted"/>
<dbReference type="Gene3D" id="3.40.630.30">
    <property type="match status" value="1"/>
</dbReference>
<evidence type="ECO:0000313" key="4">
    <source>
        <dbReference type="EMBL" id="GAA2039092.1"/>
    </source>
</evidence>
<protein>
    <recommendedName>
        <fullName evidence="3">N-acetyltransferase domain-containing protein</fullName>
    </recommendedName>
</protein>
<dbReference type="RefSeq" id="WP_344374634.1">
    <property type="nucleotide sequence ID" value="NZ_BAAAPW010000004.1"/>
</dbReference>
<evidence type="ECO:0000313" key="5">
    <source>
        <dbReference type="Proteomes" id="UP001501196"/>
    </source>
</evidence>
<organism evidence="4 5">
    <name type="scientific">Agromyces tropicus</name>
    <dbReference type="NCBI Taxonomy" id="555371"/>
    <lineage>
        <taxon>Bacteria</taxon>
        <taxon>Bacillati</taxon>
        <taxon>Actinomycetota</taxon>
        <taxon>Actinomycetes</taxon>
        <taxon>Micrococcales</taxon>
        <taxon>Microbacteriaceae</taxon>
        <taxon>Agromyces</taxon>
    </lineage>
</organism>
<sequence>MLRFRDAAVTDPDAHRLLGDYFAERAAGFPPEQGAYRPTWPDAAQFTPPAGVFLVVEDESGAAVGCGGVRRIPAAADGTVRYEVKHLWLAPAARGRGGGRALLGELERRAVDFGAGELVLDTNASLEAAGGLYAATGYVGIEPYNENPNATNWYGKRVAPAEPAAG</sequence>
<dbReference type="EMBL" id="BAAAPW010000004">
    <property type="protein sequence ID" value="GAA2039092.1"/>
    <property type="molecule type" value="Genomic_DNA"/>
</dbReference>
<dbReference type="PROSITE" id="PS51186">
    <property type="entry name" value="GNAT"/>
    <property type="match status" value="1"/>
</dbReference>
<keyword evidence="1" id="KW-0808">Transferase</keyword>
<gene>
    <name evidence="4" type="ORF">GCM10009819_25190</name>
</gene>
<dbReference type="Proteomes" id="UP001501196">
    <property type="component" value="Unassembled WGS sequence"/>
</dbReference>
<keyword evidence="5" id="KW-1185">Reference proteome</keyword>
<dbReference type="InterPro" id="IPR000182">
    <property type="entry name" value="GNAT_dom"/>
</dbReference>
<dbReference type="PANTHER" id="PTHR43877:SF2">
    <property type="entry name" value="AMINOALKYLPHOSPHONATE N-ACETYLTRANSFERASE-RELATED"/>
    <property type="match status" value="1"/>
</dbReference>
<name>A0ABN2UKR5_9MICO</name>
<accession>A0ABN2UKR5</accession>
<dbReference type="InterPro" id="IPR016181">
    <property type="entry name" value="Acyl_CoA_acyltransferase"/>
</dbReference>
<dbReference type="PANTHER" id="PTHR43877">
    <property type="entry name" value="AMINOALKYLPHOSPHONATE N-ACETYLTRANSFERASE-RELATED-RELATED"/>
    <property type="match status" value="1"/>
</dbReference>
<evidence type="ECO:0000259" key="3">
    <source>
        <dbReference type="PROSITE" id="PS51186"/>
    </source>
</evidence>
<comment type="caution">
    <text evidence="4">The sequence shown here is derived from an EMBL/GenBank/DDBJ whole genome shotgun (WGS) entry which is preliminary data.</text>
</comment>
<dbReference type="SUPFAM" id="SSF55729">
    <property type="entry name" value="Acyl-CoA N-acyltransferases (Nat)"/>
    <property type="match status" value="1"/>
</dbReference>
<reference evidence="4 5" key="1">
    <citation type="journal article" date="2019" name="Int. J. Syst. Evol. Microbiol.">
        <title>The Global Catalogue of Microorganisms (GCM) 10K type strain sequencing project: providing services to taxonomists for standard genome sequencing and annotation.</title>
        <authorList>
            <consortium name="The Broad Institute Genomics Platform"/>
            <consortium name="The Broad Institute Genome Sequencing Center for Infectious Disease"/>
            <person name="Wu L."/>
            <person name="Ma J."/>
        </authorList>
    </citation>
    <scope>NUCLEOTIDE SEQUENCE [LARGE SCALE GENOMIC DNA]</scope>
    <source>
        <strain evidence="4 5">JCM 15672</strain>
    </source>
</reference>